<keyword evidence="2" id="KW-0813">Transport</keyword>
<dbReference type="InterPro" id="IPR027417">
    <property type="entry name" value="P-loop_NTPase"/>
</dbReference>
<dbReference type="SMART" id="SM00382">
    <property type="entry name" value="AAA"/>
    <property type="match status" value="1"/>
</dbReference>
<dbReference type="SUPFAM" id="SSF52540">
    <property type="entry name" value="P-loop containing nucleoside triphosphate hydrolases"/>
    <property type="match status" value="1"/>
</dbReference>
<dbReference type="InterPro" id="IPR003439">
    <property type="entry name" value="ABC_transporter-like_ATP-bd"/>
</dbReference>
<evidence type="ECO:0000256" key="4">
    <source>
        <dbReference type="ARBA" id="ARBA00022840"/>
    </source>
</evidence>
<evidence type="ECO:0000256" key="6">
    <source>
        <dbReference type="SAM" id="MobiDB-lite"/>
    </source>
</evidence>
<dbReference type="CDD" id="cd03230">
    <property type="entry name" value="ABC_DR_subfamily_A"/>
    <property type="match status" value="1"/>
</dbReference>
<evidence type="ECO:0000313" key="8">
    <source>
        <dbReference type="EMBL" id="MDF3291488.1"/>
    </source>
</evidence>
<protein>
    <submittedName>
        <fullName evidence="8">ABC transporter ATP-binding protein</fullName>
    </submittedName>
</protein>
<evidence type="ECO:0000256" key="2">
    <source>
        <dbReference type="ARBA" id="ARBA00022448"/>
    </source>
</evidence>
<dbReference type="PROSITE" id="PS50893">
    <property type="entry name" value="ABC_TRANSPORTER_2"/>
    <property type="match status" value="1"/>
</dbReference>
<reference evidence="8 9" key="1">
    <citation type="submission" date="2023-03" db="EMBL/GenBank/DDBJ databases">
        <title>Draft genome sequence of Streptomyces sp. RB6PN23 isolated from peat swamp forest in Thailand.</title>
        <authorList>
            <person name="Klaysubun C."/>
            <person name="Duangmal K."/>
        </authorList>
    </citation>
    <scope>NUCLEOTIDE SEQUENCE [LARGE SCALE GENOMIC DNA]</scope>
    <source>
        <strain evidence="8 9">RB6PN23</strain>
    </source>
</reference>
<evidence type="ECO:0000256" key="5">
    <source>
        <dbReference type="ARBA" id="ARBA00023251"/>
    </source>
</evidence>
<evidence type="ECO:0000256" key="3">
    <source>
        <dbReference type="ARBA" id="ARBA00022741"/>
    </source>
</evidence>
<comment type="caution">
    <text evidence="8">The sequence shown here is derived from an EMBL/GenBank/DDBJ whole genome shotgun (WGS) entry which is preliminary data.</text>
</comment>
<proteinExistence type="predicted"/>
<dbReference type="InterPro" id="IPR003593">
    <property type="entry name" value="AAA+_ATPase"/>
</dbReference>
<keyword evidence="4 8" id="KW-0067">ATP-binding</keyword>
<evidence type="ECO:0000313" key="9">
    <source>
        <dbReference type="Proteomes" id="UP001216579"/>
    </source>
</evidence>
<dbReference type="Gene3D" id="3.40.50.300">
    <property type="entry name" value="P-loop containing nucleotide triphosphate hydrolases"/>
    <property type="match status" value="1"/>
</dbReference>
<sequence>MHTDTDRQVIEVTALRRRYGSFRSRTTKSATTANGTKRPIGTATPTGFEAVRGISFTVARGELFALLGTNGAGKTSTVELLEGLAAPSGGQVRVLGHDPYRDRAAVRPRIGVMLQEGGFPSDLTVLETARMWAGCTTGARPVAEALDMVGLTARHQVRVKLLSGGERRRLDLALALLGNPELLFLDEPTTGLDAEVRRETWELVRRLRDQGTTIVLTTHYLDEAEALADRLAIMHRGRIVASGTPAEVTAARPARIRFELPPGVSPAELPLSVPAAATGRRVEVRTERLQAALTELLLWARDKQVELVGLDARSASLEEAFLDIAAGERGELAA</sequence>
<organism evidence="8 9">
    <name type="scientific">Streptomyces silvisoli</name>
    <dbReference type="NCBI Taxonomy" id="3034235"/>
    <lineage>
        <taxon>Bacteria</taxon>
        <taxon>Bacillati</taxon>
        <taxon>Actinomycetota</taxon>
        <taxon>Actinomycetes</taxon>
        <taxon>Kitasatosporales</taxon>
        <taxon>Streptomycetaceae</taxon>
        <taxon>Streptomyces</taxon>
    </lineage>
</organism>
<comment type="subcellular location">
    <subcellularLocation>
        <location evidence="1">Cell membrane</location>
        <topology evidence="1">Peripheral membrane protein</topology>
    </subcellularLocation>
</comment>
<dbReference type="InterPro" id="IPR050763">
    <property type="entry name" value="ABC_transporter_ATP-binding"/>
</dbReference>
<evidence type="ECO:0000256" key="1">
    <source>
        <dbReference type="ARBA" id="ARBA00004202"/>
    </source>
</evidence>
<dbReference type="Proteomes" id="UP001216579">
    <property type="component" value="Unassembled WGS sequence"/>
</dbReference>
<feature type="domain" description="ABC transporter" evidence="7">
    <location>
        <begin position="30"/>
        <end position="261"/>
    </location>
</feature>
<dbReference type="GO" id="GO:0005524">
    <property type="term" value="F:ATP binding"/>
    <property type="evidence" value="ECO:0007669"/>
    <property type="project" value="UniProtKB-KW"/>
</dbReference>
<dbReference type="EMBL" id="JARJBC010000012">
    <property type="protein sequence ID" value="MDF3291488.1"/>
    <property type="molecule type" value="Genomic_DNA"/>
</dbReference>
<feature type="region of interest" description="Disordered" evidence="6">
    <location>
        <begin position="24"/>
        <end position="44"/>
    </location>
</feature>
<gene>
    <name evidence="8" type="ORF">P3G67_20050</name>
</gene>
<dbReference type="PANTHER" id="PTHR42711:SF17">
    <property type="entry name" value="ABC TRANSPORTER ATP-BINDING PROTEIN"/>
    <property type="match status" value="1"/>
</dbReference>
<dbReference type="RefSeq" id="WP_276094667.1">
    <property type="nucleotide sequence ID" value="NZ_JARJBC010000012.1"/>
</dbReference>
<feature type="compositionally biased region" description="Polar residues" evidence="6">
    <location>
        <begin position="24"/>
        <end position="35"/>
    </location>
</feature>
<dbReference type="PROSITE" id="PS00211">
    <property type="entry name" value="ABC_TRANSPORTER_1"/>
    <property type="match status" value="1"/>
</dbReference>
<dbReference type="PANTHER" id="PTHR42711">
    <property type="entry name" value="ABC TRANSPORTER ATP-BINDING PROTEIN"/>
    <property type="match status" value="1"/>
</dbReference>
<evidence type="ECO:0000259" key="7">
    <source>
        <dbReference type="PROSITE" id="PS50893"/>
    </source>
</evidence>
<name>A0ABT5ZQZ9_9ACTN</name>
<keyword evidence="9" id="KW-1185">Reference proteome</keyword>
<keyword evidence="5" id="KW-0046">Antibiotic resistance</keyword>
<keyword evidence="3" id="KW-0547">Nucleotide-binding</keyword>
<accession>A0ABT5ZQZ9</accession>
<dbReference type="Pfam" id="PF00005">
    <property type="entry name" value="ABC_tran"/>
    <property type="match status" value="1"/>
</dbReference>
<dbReference type="InterPro" id="IPR017871">
    <property type="entry name" value="ABC_transporter-like_CS"/>
</dbReference>